<keyword evidence="10 11" id="KW-0119">Carbohydrate metabolism</keyword>
<evidence type="ECO:0000256" key="1">
    <source>
        <dbReference type="ARBA" id="ARBA00001913"/>
    </source>
</evidence>
<dbReference type="NCBIfam" id="NF008277">
    <property type="entry name" value="PRK11055.1"/>
    <property type="match status" value="1"/>
</dbReference>
<feature type="binding site" evidence="13">
    <location>
        <position position="274"/>
    </location>
    <ligand>
        <name>beta-D-galactose</name>
        <dbReference type="ChEBI" id="CHEBI:27667"/>
    </ligand>
</feature>
<comment type="subunit">
    <text evidence="5">Monomer.</text>
</comment>
<dbReference type="KEGG" id="mcos:GM418_15200"/>
<keyword evidence="7" id="KW-0597">Phosphoprotein</keyword>
<evidence type="ECO:0000256" key="12">
    <source>
        <dbReference type="PIRSR" id="PIRSR005096-1"/>
    </source>
</evidence>
<dbReference type="CDD" id="cd09019">
    <property type="entry name" value="galactose_mutarotase_like"/>
    <property type="match status" value="1"/>
</dbReference>
<evidence type="ECO:0000256" key="9">
    <source>
        <dbReference type="ARBA" id="ARBA00023235"/>
    </source>
</evidence>
<dbReference type="InterPro" id="IPR008183">
    <property type="entry name" value="Aldose_1/G6P_1-epimerase"/>
</dbReference>
<dbReference type="UniPathway" id="UPA00242"/>
<dbReference type="Pfam" id="PF01263">
    <property type="entry name" value="Aldose_epim"/>
    <property type="match status" value="1"/>
</dbReference>
<keyword evidence="16" id="KW-1185">Reference proteome</keyword>
<evidence type="ECO:0000256" key="6">
    <source>
        <dbReference type="ARBA" id="ARBA00022490"/>
    </source>
</evidence>
<dbReference type="PROSITE" id="PS51257">
    <property type="entry name" value="PROKAR_LIPOPROTEIN"/>
    <property type="match status" value="1"/>
</dbReference>
<evidence type="ECO:0000256" key="14">
    <source>
        <dbReference type="PIRSR" id="PIRSR005096-3"/>
    </source>
</evidence>
<reference evidence="15 16" key="1">
    <citation type="submission" date="2019-11" db="EMBL/GenBank/DDBJ databases">
        <authorList>
            <person name="Zheng R.K."/>
            <person name="Sun C.M."/>
        </authorList>
    </citation>
    <scope>NUCLEOTIDE SEQUENCE [LARGE SCALE GENOMIC DNA]</scope>
    <source>
        <strain evidence="15 16">WC007</strain>
    </source>
</reference>
<evidence type="ECO:0000256" key="3">
    <source>
        <dbReference type="ARBA" id="ARBA00005028"/>
    </source>
</evidence>
<proteinExistence type="inferred from homology"/>
<dbReference type="GO" id="GO:0004034">
    <property type="term" value="F:aldose 1-epimerase activity"/>
    <property type="evidence" value="ECO:0007669"/>
    <property type="project" value="UniProtKB-EC"/>
</dbReference>
<comment type="catalytic activity">
    <reaction evidence="11">
        <text>alpha-D-glucose = beta-D-glucose</text>
        <dbReference type="Rhea" id="RHEA:10264"/>
        <dbReference type="ChEBI" id="CHEBI:15903"/>
        <dbReference type="ChEBI" id="CHEBI:17925"/>
        <dbReference type="EC" id="5.1.3.3"/>
    </reaction>
</comment>
<evidence type="ECO:0000256" key="2">
    <source>
        <dbReference type="ARBA" id="ARBA00004496"/>
    </source>
</evidence>
<evidence type="ECO:0000256" key="5">
    <source>
        <dbReference type="ARBA" id="ARBA00011245"/>
    </source>
</evidence>
<gene>
    <name evidence="15" type="ORF">GM418_15200</name>
</gene>
<dbReference type="GO" id="GO:0006006">
    <property type="term" value="P:glucose metabolic process"/>
    <property type="evidence" value="ECO:0007669"/>
    <property type="project" value="TreeGrafter"/>
</dbReference>
<dbReference type="InterPro" id="IPR015443">
    <property type="entry name" value="Aldose_1-epimerase"/>
</dbReference>
<keyword evidence="8" id="KW-0106">Calcium</keyword>
<dbReference type="GO" id="GO:0005737">
    <property type="term" value="C:cytoplasm"/>
    <property type="evidence" value="ECO:0007669"/>
    <property type="project" value="UniProtKB-SubCell"/>
</dbReference>
<dbReference type="EC" id="5.1.3.3" evidence="11"/>
<dbReference type="Proteomes" id="UP000428260">
    <property type="component" value="Chromosome"/>
</dbReference>
<dbReference type="PANTHER" id="PTHR10091">
    <property type="entry name" value="ALDOSE-1-EPIMERASE"/>
    <property type="match status" value="1"/>
</dbReference>
<sequence length="375" mass="41696">MRNTWFILAVLVFFSCSQPQPEQPVLIDEDNFETQHDGKQVDLYTLKNSNGLVAQITNYGGKVVNLWTPDKNGNFGDIVLGFETIDEYFKTSEIYFGSLIGRYGNRIGGGTFSIDSTVYSLEQNNNGNALHGGIKGFNNVVWDANQLDEQTLELNYLSKDMEEGYPGNLNVKVVYKLTNENELKIEYWATTDKATPVNLTHHSFFNLKGAGSGDVNEHIVQINADSYTPVDEGLIPTGEIAPVEGTPMDFGKPTAISERVGDDFEQLKFGNGYDHNWVLNQADNGLTFAAKVLEPNSGRTMEVYTNEPGIQFYGGNFLDGTVTGKEGKIYEFRSALCLETQHFPDSPNKPGFPSAILKPGDEYYSICVYKFGIEQ</sequence>
<dbReference type="AlphaFoldDB" id="A0A6I6JV64"/>
<evidence type="ECO:0000313" key="16">
    <source>
        <dbReference type="Proteomes" id="UP000428260"/>
    </source>
</evidence>
<dbReference type="InterPro" id="IPR047215">
    <property type="entry name" value="Galactose_mutarotase-like"/>
</dbReference>
<feature type="active site" description="Proton donor" evidence="12">
    <location>
        <position position="202"/>
    </location>
</feature>
<protein>
    <recommendedName>
        <fullName evidence="11">Aldose 1-epimerase</fullName>
        <ecNumber evidence="11">5.1.3.3</ecNumber>
    </recommendedName>
</protein>
<evidence type="ECO:0000256" key="13">
    <source>
        <dbReference type="PIRSR" id="PIRSR005096-2"/>
    </source>
</evidence>
<dbReference type="GO" id="GO:0033499">
    <property type="term" value="P:galactose catabolic process via UDP-galactose, Leloir pathway"/>
    <property type="evidence" value="ECO:0007669"/>
    <property type="project" value="TreeGrafter"/>
</dbReference>
<dbReference type="FunFam" id="2.70.98.10:FF:000003">
    <property type="entry name" value="Aldose 1-epimerase"/>
    <property type="match status" value="1"/>
</dbReference>
<dbReference type="InterPro" id="IPR011013">
    <property type="entry name" value="Gal_mutarotase_sf_dom"/>
</dbReference>
<evidence type="ECO:0000256" key="10">
    <source>
        <dbReference type="ARBA" id="ARBA00023277"/>
    </source>
</evidence>
<evidence type="ECO:0000256" key="7">
    <source>
        <dbReference type="ARBA" id="ARBA00022553"/>
    </source>
</evidence>
<feature type="active site" description="Proton acceptor" evidence="12">
    <location>
        <position position="339"/>
    </location>
</feature>
<feature type="binding site" evidence="14">
    <location>
        <begin position="105"/>
        <end position="106"/>
    </location>
    <ligand>
        <name>beta-D-galactose</name>
        <dbReference type="ChEBI" id="CHEBI:27667"/>
    </ligand>
</feature>
<dbReference type="SUPFAM" id="SSF74650">
    <property type="entry name" value="Galactose mutarotase-like"/>
    <property type="match status" value="1"/>
</dbReference>
<accession>A0A6I6JV64</accession>
<dbReference type="Gene3D" id="2.70.98.10">
    <property type="match status" value="1"/>
</dbReference>
<keyword evidence="9 11" id="KW-0413">Isomerase</keyword>
<dbReference type="EMBL" id="CP046401">
    <property type="protein sequence ID" value="QGY44968.1"/>
    <property type="molecule type" value="Genomic_DNA"/>
</dbReference>
<dbReference type="GO" id="GO:0030246">
    <property type="term" value="F:carbohydrate binding"/>
    <property type="evidence" value="ECO:0007669"/>
    <property type="project" value="InterPro"/>
</dbReference>
<keyword evidence="6" id="KW-0963">Cytoplasm</keyword>
<comment type="subcellular location">
    <subcellularLocation>
        <location evidence="2">Cytoplasm</location>
    </subcellularLocation>
</comment>
<comment type="similarity">
    <text evidence="4 11">Belongs to the aldose epimerase family.</text>
</comment>
<dbReference type="PIRSF" id="PIRSF005096">
    <property type="entry name" value="GALM"/>
    <property type="match status" value="1"/>
</dbReference>
<dbReference type="InterPro" id="IPR014718">
    <property type="entry name" value="GH-type_carb-bd"/>
</dbReference>
<dbReference type="PANTHER" id="PTHR10091:SF0">
    <property type="entry name" value="GALACTOSE MUTAROTASE"/>
    <property type="match status" value="1"/>
</dbReference>
<evidence type="ECO:0000256" key="8">
    <source>
        <dbReference type="ARBA" id="ARBA00022837"/>
    </source>
</evidence>
<evidence type="ECO:0000256" key="11">
    <source>
        <dbReference type="PIRNR" id="PIRNR005096"/>
    </source>
</evidence>
<evidence type="ECO:0000313" key="15">
    <source>
        <dbReference type="EMBL" id="QGY44968.1"/>
    </source>
</evidence>
<organism evidence="15 16">
    <name type="scientific">Maribellus comscasis</name>
    <dbReference type="NCBI Taxonomy" id="2681766"/>
    <lineage>
        <taxon>Bacteria</taxon>
        <taxon>Pseudomonadati</taxon>
        <taxon>Bacteroidota</taxon>
        <taxon>Bacteroidia</taxon>
        <taxon>Marinilabiliales</taxon>
        <taxon>Prolixibacteraceae</taxon>
        <taxon>Maribellus</taxon>
    </lineage>
</organism>
<comment type="cofactor">
    <cofactor evidence="1">
        <name>Ca(2+)</name>
        <dbReference type="ChEBI" id="CHEBI:29108"/>
    </cofactor>
</comment>
<evidence type="ECO:0000256" key="4">
    <source>
        <dbReference type="ARBA" id="ARBA00006206"/>
    </source>
</evidence>
<comment type="pathway">
    <text evidence="3 11">Carbohydrate metabolism; hexose metabolism.</text>
</comment>
<dbReference type="RefSeq" id="WP_158867782.1">
    <property type="nucleotide sequence ID" value="NZ_CP046401.1"/>
</dbReference>
<name>A0A6I6JV64_9BACT</name>